<comment type="similarity">
    <text evidence="9">Belongs to the binding-protein-dependent transport system permease family. LivHM subfamily.</text>
</comment>
<evidence type="ECO:0000256" key="9">
    <source>
        <dbReference type="ARBA" id="ARBA00037998"/>
    </source>
</evidence>
<feature type="transmembrane region" description="Helical" evidence="10">
    <location>
        <begin position="162"/>
        <end position="185"/>
    </location>
</feature>
<evidence type="ECO:0000256" key="10">
    <source>
        <dbReference type="SAM" id="Phobius"/>
    </source>
</evidence>
<feature type="transmembrane region" description="Helical" evidence="10">
    <location>
        <begin position="76"/>
        <end position="100"/>
    </location>
</feature>
<dbReference type="OrthoDB" id="9807115at2"/>
<gene>
    <name evidence="11" type="primary">livH_4</name>
    <name evidence="11" type="ORF">Mcate_02118</name>
</gene>
<keyword evidence="4" id="KW-0997">Cell inner membrane</keyword>
<sequence>MTVADLFAILPQTLLEGLLLGFVYAMVALGYTMVYGVLGLINFAHSEVFMIGAVIGLEVFRFWGNPESPVIANPFLLLLVALIFAAVGSGIMAVLVERFAYRPLRKRGSKNILVPMITAIGVSFLLQDLTRIYAALRHNEFNMQYRTYDALNQTFELPFQTIIQVKGIIIIVVSILMLIGLTYLVNRTKLGKAIRAVSQDMQTASLMGINPDVIISRTFLIGGSLGGVAGVLFGLLYTNVTPYSGVLPGLKAFTSAVLGGIGNIPGAMVGGLILGQLETLSGTYLPFLTNGNFGTEYKDVFAFLTLVLLLLFRPQGIFGQNVSEKV</sequence>
<evidence type="ECO:0000256" key="8">
    <source>
        <dbReference type="ARBA" id="ARBA00023136"/>
    </source>
</evidence>
<evidence type="ECO:0000256" key="4">
    <source>
        <dbReference type="ARBA" id="ARBA00022519"/>
    </source>
</evidence>
<comment type="subcellular location">
    <subcellularLocation>
        <location evidence="1">Cell membrane</location>
        <topology evidence="1">Multi-pass membrane protein</topology>
    </subcellularLocation>
</comment>
<keyword evidence="7 10" id="KW-1133">Transmembrane helix</keyword>
<accession>A0A399DUF3</accession>
<protein>
    <submittedName>
        <fullName evidence="11">High-affinity branched-chain amino acid transport system permease protein LivH</fullName>
    </submittedName>
</protein>
<comment type="caution">
    <text evidence="11">The sequence shown here is derived from an EMBL/GenBank/DDBJ whole genome shotgun (WGS) entry which is preliminary data.</text>
</comment>
<evidence type="ECO:0000256" key="2">
    <source>
        <dbReference type="ARBA" id="ARBA00022448"/>
    </source>
</evidence>
<dbReference type="Proteomes" id="UP000266089">
    <property type="component" value="Unassembled WGS sequence"/>
</dbReference>
<dbReference type="GO" id="GO:0015808">
    <property type="term" value="P:L-alanine transport"/>
    <property type="evidence" value="ECO:0007669"/>
    <property type="project" value="TreeGrafter"/>
</dbReference>
<dbReference type="GO" id="GO:0005304">
    <property type="term" value="F:L-valine transmembrane transporter activity"/>
    <property type="evidence" value="ECO:0007669"/>
    <property type="project" value="TreeGrafter"/>
</dbReference>
<dbReference type="RefSeq" id="WP_027886456.1">
    <property type="nucleotide sequence ID" value="NZ_JBHSXZ010000034.1"/>
</dbReference>
<evidence type="ECO:0000313" key="11">
    <source>
        <dbReference type="EMBL" id="RIH75696.1"/>
    </source>
</evidence>
<feature type="transmembrane region" description="Helical" evidence="10">
    <location>
        <begin position="219"/>
        <end position="240"/>
    </location>
</feature>
<dbReference type="Pfam" id="PF02653">
    <property type="entry name" value="BPD_transp_2"/>
    <property type="match status" value="1"/>
</dbReference>
<keyword evidence="5 10" id="KW-0812">Transmembrane</keyword>
<keyword evidence="2" id="KW-0813">Transport</keyword>
<dbReference type="EMBL" id="QWKX01000060">
    <property type="protein sequence ID" value="RIH75696.1"/>
    <property type="molecule type" value="Genomic_DNA"/>
</dbReference>
<evidence type="ECO:0000256" key="5">
    <source>
        <dbReference type="ARBA" id="ARBA00022692"/>
    </source>
</evidence>
<dbReference type="GO" id="GO:0015192">
    <property type="term" value="F:L-phenylalanine transmembrane transporter activity"/>
    <property type="evidence" value="ECO:0007669"/>
    <property type="project" value="TreeGrafter"/>
</dbReference>
<reference evidence="11 12" key="1">
    <citation type="submission" date="2018-08" db="EMBL/GenBank/DDBJ databases">
        <title>Meiothermus cateniformans JCM 15151 genome sequencing project.</title>
        <authorList>
            <person name="Da Costa M.S."/>
            <person name="Albuquerque L."/>
            <person name="Raposo P."/>
            <person name="Froufe H.J.C."/>
            <person name="Barroso C.S."/>
            <person name="Egas C."/>
        </authorList>
    </citation>
    <scope>NUCLEOTIDE SEQUENCE [LARGE SCALE GENOMIC DNA]</scope>
    <source>
        <strain evidence="11 12">JCM 15151</strain>
    </source>
</reference>
<dbReference type="GO" id="GO:0005886">
    <property type="term" value="C:plasma membrane"/>
    <property type="evidence" value="ECO:0007669"/>
    <property type="project" value="UniProtKB-SubCell"/>
</dbReference>
<dbReference type="GO" id="GO:0015190">
    <property type="term" value="F:L-leucine transmembrane transporter activity"/>
    <property type="evidence" value="ECO:0007669"/>
    <property type="project" value="TreeGrafter"/>
</dbReference>
<dbReference type="GO" id="GO:0015188">
    <property type="term" value="F:L-isoleucine transmembrane transporter activity"/>
    <property type="evidence" value="ECO:0007669"/>
    <property type="project" value="TreeGrafter"/>
</dbReference>
<feature type="transmembrane region" description="Helical" evidence="10">
    <location>
        <begin position="252"/>
        <end position="274"/>
    </location>
</feature>
<evidence type="ECO:0000256" key="6">
    <source>
        <dbReference type="ARBA" id="ARBA00022970"/>
    </source>
</evidence>
<keyword evidence="8 10" id="KW-0472">Membrane</keyword>
<dbReference type="PANTHER" id="PTHR11795">
    <property type="entry name" value="BRANCHED-CHAIN AMINO ACID TRANSPORT SYSTEM PERMEASE PROTEIN LIVH"/>
    <property type="match status" value="1"/>
</dbReference>
<name>A0A399DUF3_9DEIN</name>
<evidence type="ECO:0000313" key="12">
    <source>
        <dbReference type="Proteomes" id="UP000266089"/>
    </source>
</evidence>
<feature type="transmembrane region" description="Helical" evidence="10">
    <location>
        <begin position="20"/>
        <end position="41"/>
    </location>
</feature>
<dbReference type="AlphaFoldDB" id="A0A399DUF3"/>
<dbReference type="GO" id="GO:0042941">
    <property type="term" value="P:D-alanine transmembrane transport"/>
    <property type="evidence" value="ECO:0007669"/>
    <property type="project" value="TreeGrafter"/>
</dbReference>
<evidence type="ECO:0000256" key="7">
    <source>
        <dbReference type="ARBA" id="ARBA00022989"/>
    </source>
</evidence>
<keyword evidence="6" id="KW-0029">Amino-acid transport</keyword>
<feature type="transmembrane region" description="Helical" evidence="10">
    <location>
        <begin position="48"/>
        <end position="64"/>
    </location>
</feature>
<dbReference type="InterPro" id="IPR052157">
    <property type="entry name" value="BCAA_transport_permease"/>
</dbReference>
<organism evidence="11 12">
    <name type="scientific">Meiothermus taiwanensis</name>
    <dbReference type="NCBI Taxonomy" id="172827"/>
    <lineage>
        <taxon>Bacteria</taxon>
        <taxon>Thermotogati</taxon>
        <taxon>Deinococcota</taxon>
        <taxon>Deinococci</taxon>
        <taxon>Thermales</taxon>
        <taxon>Thermaceae</taxon>
        <taxon>Meiothermus</taxon>
    </lineage>
</organism>
<proteinExistence type="inferred from homology"/>
<keyword evidence="3" id="KW-1003">Cell membrane</keyword>
<dbReference type="CDD" id="cd06582">
    <property type="entry name" value="TM_PBP1_LivH_like"/>
    <property type="match status" value="1"/>
</dbReference>
<dbReference type="InterPro" id="IPR001851">
    <property type="entry name" value="ABC_transp_permease"/>
</dbReference>
<feature type="transmembrane region" description="Helical" evidence="10">
    <location>
        <begin position="112"/>
        <end position="134"/>
    </location>
</feature>
<dbReference type="PANTHER" id="PTHR11795:SF371">
    <property type="entry name" value="HIGH-AFFINITY BRANCHED-CHAIN AMINO ACID TRANSPORT SYSTEM PERMEASE PROTEIN LIVH"/>
    <property type="match status" value="1"/>
</dbReference>
<evidence type="ECO:0000256" key="3">
    <source>
        <dbReference type="ARBA" id="ARBA00022475"/>
    </source>
</evidence>
<dbReference type="GO" id="GO:1903806">
    <property type="term" value="P:L-isoleucine import across plasma membrane"/>
    <property type="evidence" value="ECO:0007669"/>
    <property type="project" value="TreeGrafter"/>
</dbReference>
<evidence type="ECO:0000256" key="1">
    <source>
        <dbReference type="ARBA" id="ARBA00004651"/>
    </source>
</evidence>